<organism evidence="1 2">
    <name type="scientific">Guptibacillus hwajinpoensis</name>
    <dbReference type="NCBI Taxonomy" id="208199"/>
    <lineage>
        <taxon>Bacteria</taxon>
        <taxon>Bacillati</taxon>
        <taxon>Bacillota</taxon>
        <taxon>Bacilli</taxon>
        <taxon>Bacillales</taxon>
        <taxon>Guptibacillaceae</taxon>
        <taxon>Guptibacillus</taxon>
    </lineage>
</organism>
<protein>
    <submittedName>
        <fullName evidence="1">Uncharacterized protein</fullName>
    </submittedName>
</protein>
<evidence type="ECO:0000313" key="2">
    <source>
        <dbReference type="Proteomes" id="UP000447833"/>
    </source>
</evidence>
<accession>A0A845EYG8</accession>
<dbReference type="Proteomes" id="UP000447833">
    <property type="component" value="Unassembled WGS sequence"/>
</dbReference>
<sequence length="48" mass="5752">MACLCNKKQVKKLEPCSDKQVKNRRDRYRNRRTNRCCMETTLRKSTGC</sequence>
<reference evidence="1 2" key="1">
    <citation type="submission" date="2019-11" db="EMBL/GenBank/DDBJ databases">
        <title>Genome sequences of 17 halophilic strains isolated from different environments.</title>
        <authorList>
            <person name="Furrow R.E."/>
        </authorList>
    </citation>
    <scope>NUCLEOTIDE SEQUENCE [LARGE SCALE GENOMIC DNA]</scope>
    <source>
        <strain evidence="1 2">22506_14_FS</strain>
    </source>
</reference>
<dbReference type="EMBL" id="WMEY01000003">
    <property type="protein sequence ID" value="MYL63573.1"/>
    <property type="molecule type" value="Genomic_DNA"/>
</dbReference>
<evidence type="ECO:0000313" key="1">
    <source>
        <dbReference type="EMBL" id="MYL63573.1"/>
    </source>
</evidence>
<dbReference type="AlphaFoldDB" id="A0A845EYG8"/>
<comment type="caution">
    <text evidence="1">The sequence shown here is derived from an EMBL/GenBank/DDBJ whole genome shotgun (WGS) entry which is preliminary data.</text>
</comment>
<dbReference type="RefSeq" id="WP_160919190.1">
    <property type="nucleotide sequence ID" value="NZ_WMEY01000003.1"/>
</dbReference>
<gene>
    <name evidence="1" type="ORF">GLW07_09430</name>
</gene>
<proteinExistence type="predicted"/>
<name>A0A845EYG8_9BACL</name>